<evidence type="ECO:0000256" key="5">
    <source>
        <dbReference type="ARBA" id="ARBA00023136"/>
    </source>
</evidence>
<comment type="subcellular location">
    <subcellularLocation>
        <location evidence="1">Cell membrane</location>
    </subcellularLocation>
</comment>
<evidence type="ECO:0000259" key="8">
    <source>
        <dbReference type="Pfam" id="PF13190"/>
    </source>
</evidence>
<feature type="domain" description="PDGLE" evidence="8">
    <location>
        <begin position="26"/>
        <end position="116"/>
    </location>
</feature>
<dbReference type="RefSeq" id="WP_344194813.1">
    <property type="nucleotide sequence ID" value="NZ_BAAARN010000004.1"/>
</dbReference>
<evidence type="ECO:0000256" key="7">
    <source>
        <dbReference type="SAM" id="Phobius"/>
    </source>
</evidence>
<evidence type="ECO:0000256" key="2">
    <source>
        <dbReference type="ARBA" id="ARBA00022475"/>
    </source>
</evidence>
<keyword evidence="10" id="KW-1185">Reference proteome</keyword>
<evidence type="ECO:0000256" key="1">
    <source>
        <dbReference type="ARBA" id="ARBA00004236"/>
    </source>
</evidence>
<comment type="caution">
    <text evidence="9">The sequence shown here is derived from an EMBL/GenBank/DDBJ whole genome shotgun (WGS) entry which is preliminary data.</text>
</comment>
<organism evidence="9 10">
    <name type="scientific">Pedococcus aerophilus</name>
    <dbReference type="NCBI Taxonomy" id="436356"/>
    <lineage>
        <taxon>Bacteria</taxon>
        <taxon>Bacillati</taxon>
        <taxon>Actinomycetota</taxon>
        <taxon>Actinomycetes</taxon>
        <taxon>Micrococcales</taxon>
        <taxon>Intrasporangiaceae</taxon>
        <taxon>Pedococcus</taxon>
    </lineage>
</organism>
<dbReference type="InterPro" id="IPR025937">
    <property type="entry name" value="PDGLE_dom"/>
</dbReference>
<feature type="compositionally biased region" description="Basic and acidic residues" evidence="6">
    <location>
        <begin position="1"/>
        <end position="21"/>
    </location>
</feature>
<evidence type="ECO:0000313" key="9">
    <source>
        <dbReference type="EMBL" id="GAA2738423.1"/>
    </source>
</evidence>
<sequence>MTRRLPQQDRKGAEQEPEARRRVSTRTLLVLGVLVSLLLAGVVSFYASSHPDGLEFVAGEKGFLGSATDHASSGSPFAEYATRGVEDARLSGGIAGVVGVVVVGAVAGGLFMVLRRREHDQHGD</sequence>
<gene>
    <name evidence="9" type="ORF">GCM10009867_29580</name>
</gene>
<keyword evidence="2" id="KW-1003">Cell membrane</keyword>
<dbReference type="Pfam" id="PF13190">
    <property type="entry name" value="PDGLE"/>
    <property type="match status" value="1"/>
</dbReference>
<feature type="transmembrane region" description="Helical" evidence="7">
    <location>
        <begin position="28"/>
        <end position="47"/>
    </location>
</feature>
<protein>
    <recommendedName>
        <fullName evidence="8">PDGLE domain-containing protein</fullName>
    </recommendedName>
</protein>
<dbReference type="EMBL" id="BAAARN010000004">
    <property type="protein sequence ID" value="GAA2738423.1"/>
    <property type="molecule type" value="Genomic_DNA"/>
</dbReference>
<keyword evidence="4 7" id="KW-1133">Transmembrane helix</keyword>
<keyword evidence="5 7" id="KW-0472">Membrane</keyword>
<evidence type="ECO:0000313" key="10">
    <source>
        <dbReference type="Proteomes" id="UP001501326"/>
    </source>
</evidence>
<proteinExistence type="predicted"/>
<reference evidence="10" key="1">
    <citation type="journal article" date="2019" name="Int. J. Syst. Evol. Microbiol.">
        <title>The Global Catalogue of Microorganisms (GCM) 10K type strain sequencing project: providing services to taxonomists for standard genome sequencing and annotation.</title>
        <authorList>
            <consortium name="The Broad Institute Genomics Platform"/>
            <consortium name="The Broad Institute Genome Sequencing Center for Infectious Disease"/>
            <person name="Wu L."/>
            <person name="Ma J."/>
        </authorList>
    </citation>
    <scope>NUCLEOTIDE SEQUENCE [LARGE SCALE GENOMIC DNA]</scope>
    <source>
        <strain evidence="10">JCM 16378</strain>
    </source>
</reference>
<accession>A0ABP6HCI2</accession>
<evidence type="ECO:0000256" key="3">
    <source>
        <dbReference type="ARBA" id="ARBA00022692"/>
    </source>
</evidence>
<feature type="transmembrane region" description="Helical" evidence="7">
    <location>
        <begin position="93"/>
        <end position="114"/>
    </location>
</feature>
<feature type="region of interest" description="Disordered" evidence="6">
    <location>
        <begin position="1"/>
        <end position="22"/>
    </location>
</feature>
<name>A0ABP6HCI2_9MICO</name>
<dbReference type="Proteomes" id="UP001501326">
    <property type="component" value="Unassembled WGS sequence"/>
</dbReference>
<keyword evidence="3 7" id="KW-0812">Transmembrane</keyword>
<evidence type="ECO:0000256" key="6">
    <source>
        <dbReference type="SAM" id="MobiDB-lite"/>
    </source>
</evidence>
<evidence type="ECO:0000256" key="4">
    <source>
        <dbReference type="ARBA" id="ARBA00022989"/>
    </source>
</evidence>